<reference evidence="3" key="1">
    <citation type="submission" date="2019-04" db="EMBL/GenBank/DDBJ databases">
        <title>Deep-cultivation of Planctomycetes uncovers their unique biology.</title>
        <authorList>
            <person name="Wiegand S."/>
            <person name="Meyerdierks A."/>
            <person name="Amann R."/>
            <person name="Jogler C."/>
        </authorList>
    </citation>
    <scope>NUCLEOTIDE SEQUENCE</scope>
</reference>
<dbReference type="PROSITE" id="PS51257">
    <property type="entry name" value="PROKAR_LIPOPROTEIN"/>
    <property type="match status" value="1"/>
</dbReference>
<accession>A0A5B8KE02</accession>
<dbReference type="GO" id="GO:0000272">
    <property type="term" value="P:polysaccharide catabolic process"/>
    <property type="evidence" value="ECO:0007669"/>
    <property type="project" value="InterPro"/>
</dbReference>
<protein>
    <recommendedName>
        <fullName evidence="2">Disaggregatase-related domain-containing protein</fullName>
    </recommendedName>
</protein>
<dbReference type="PROSITE" id="PS00018">
    <property type="entry name" value="EF_HAND_1"/>
    <property type="match status" value="1"/>
</dbReference>
<feature type="signal peptide" evidence="1">
    <location>
        <begin position="1"/>
        <end position="23"/>
    </location>
</feature>
<name>A0A5B8KE02_9BACT</name>
<gene>
    <name evidence="3" type="ORF">fos2004AM_00018</name>
</gene>
<keyword evidence="1" id="KW-0732">Signal</keyword>
<sequence>MKLFAQTLLLVAVSCAAVLTVQADTVVLDPQADNWINSCSNGCTVNNGDNVYLRVRTSWWGNPREVKNFRTLLQFDLSALPTDPALIKDATLGLYYYQWAHGDPAGRTYNVYRLVNSWDETTSTWQARYDDGLKDVIYWDSYWAGEPAYKPGGGDFDEMVYAEAVVPASTDEWMTWDVTGLLKEWVGGDYANDGLIIADADEIESDPGTGAVSLHAHFRSREYSNSAYWPYLEVETRDFPLGDMNCDGTLSFLDIDPFVLAIDSRDDYEAEYPDCDYYNADCNEDGTVSFLDIDPFVELLDG</sequence>
<feature type="chain" id="PRO_5022852258" description="Disaggregatase-related domain-containing protein" evidence="1">
    <location>
        <begin position="24"/>
        <end position="302"/>
    </location>
</feature>
<evidence type="ECO:0000256" key="1">
    <source>
        <dbReference type="SAM" id="SignalP"/>
    </source>
</evidence>
<dbReference type="EMBL" id="MK801296">
    <property type="protein sequence ID" value="QDY92649.1"/>
    <property type="molecule type" value="Genomic_DNA"/>
</dbReference>
<evidence type="ECO:0000259" key="2">
    <source>
        <dbReference type="Pfam" id="PF06848"/>
    </source>
</evidence>
<dbReference type="NCBIfam" id="NF033679">
    <property type="entry name" value="DNRLRE_dom"/>
    <property type="match status" value="1"/>
</dbReference>
<dbReference type="InterPro" id="IPR010671">
    <property type="entry name" value="Disaggr-rel_dom"/>
</dbReference>
<feature type="domain" description="Disaggregatase-related" evidence="2">
    <location>
        <begin position="65"/>
        <end position="202"/>
    </location>
</feature>
<dbReference type="Pfam" id="PF06848">
    <property type="entry name" value="Disaggr_repeat"/>
    <property type="match status" value="1"/>
</dbReference>
<dbReference type="AlphaFoldDB" id="A0A5B8KE02"/>
<dbReference type="SUPFAM" id="SSF63446">
    <property type="entry name" value="Type I dockerin domain"/>
    <property type="match status" value="1"/>
</dbReference>
<dbReference type="InterPro" id="IPR018247">
    <property type="entry name" value="EF_Hand_1_Ca_BS"/>
</dbReference>
<proteinExistence type="predicted"/>
<evidence type="ECO:0000313" key="3">
    <source>
        <dbReference type="EMBL" id="QDY92649.1"/>
    </source>
</evidence>
<organism evidence="3">
    <name type="scientific">uncultured Planctomycetota bacterium</name>
    <dbReference type="NCBI Taxonomy" id="120965"/>
    <lineage>
        <taxon>Bacteria</taxon>
        <taxon>Pseudomonadati</taxon>
        <taxon>Planctomycetota</taxon>
        <taxon>environmental samples</taxon>
    </lineage>
</organism>
<dbReference type="InterPro" id="IPR036439">
    <property type="entry name" value="Dockerin_dom_sf"/>
</dbReference>